<reference evidence="4" key="1">
    <citation type="submission" date="2023-05" db="EMBL/GenBank/DDBJ databases">
        <title>Comparative genomics of Bacillaceae isolates and their secondary metabolite potential.</title>
        <authorList>
            <person name="Song L."/>
            <person name="Nielsen L.J."/>
            <person name="Mohite O."/>
            <person name="Xu X."/>
            <person name="Weber T."/>
            <person name="Kovacs A.T."/>
        </authorList>
    </citation>
    <scope>NUCLEOTIDE SEQUENCE</scope>
    <source>
        <strain evidence="4">B2_4</strain>
    </source>
</reference>
<dbReference type="RefSeq" id="WP_283924614.1">
    <property type="nucleotide sequence ID" value="NZ_CP126084.1"/>
</dbReference>
<feature type="domain" description="HTH tetR-type" evidence="3">
    <location>
        <begin position="6"/>
        <end position="66"/>
    </location>
</feature>
<dbReference type="Proteomes" id="UP001177943">
    <property type="component" value="Chromosome"/>
</dbReference>
<dbReference type="AlphaFoldDB" id="A0AA95I578"/>
<evidence type="ECO:0000256" key="2">
    <source>
        <dbReference type="PROSITE-ProRule" id="PRU00335"/>
    </source>
</evidence>
<organism evidence="4 5">
    <name type="scientific">Paenibacillus woosongensis</name>
    <dbReference type="NCBI Taxonomy" id="307580"/>
    <lineage>
        <taxon>Bacteria</taxon>
        <taxon>Bacillati</taxon>
        <taxon>Bacillota</taxon>
        <taxon>Bacilli</taxon>
        <taxon>Bacillales</taxon>
        <taxon>Paenibacillaceae</taxon>
        <taxon>Paenibacillus</taxon>
    </lineage>
</organism>
<dbReference type="KEGG" id="pwn:QNH46_12540"/>
<dbReference type="InterPro" id="IPR001647">
    <property type="entry name" value="HTH_TetR"/>
</dbReference>
<dbReference type="PANTHER" id="PTHR43479">
    <property type="entry name" value="ACREF/ENVCD OPERON REPRESSOR-RELATED"/>
    <property type="match status" value="1"/>
</dbReference>
<evidence type="ECO:0000256" key="1">
    <source>
        <dbReference type="ARBA" id="ARBA00023125"/>
    </source>
</evidence>
<dbReference type="PRINTS" id="PR00455">
    <property type="entry name" value="HTHTETR"/>
</dbReference>
<accession>A0AA95I578</accession>
<dbReference type="Pfam" id="PF00440">
    <property type="entry name" value="TetR_N"/>
    <property type="match status" value="1"/>
</dbReference>
<dbReference type="PANTHER" id="PTHR43479:SF11">
    <property type="entry name" value="ACREF_ENVCD OPERON REPRESSOR-RELATED"/>
    <property type="match status" value="1"/>
</dbReference>
<gene>
    <name evidence="4" type="ORF">QNH46_12540</name>
</gene>
<name>A0AA95I578_9BACL</name>
<evidence type="ECO:0000313" key="4">
    <source>
        <dbReference type="EMBL" id="WHX47012.1"/>
    </source>
</evidence>
<dbReference type="InterPro" id="IPR009057">
    <property type="entry name" value="Homeodomain-like_sf"/>
</dbReference>
<dbReference type="GO" id="GO:0003677">
    <property type="term" value="F:DNA binding"/>
    <property type="evidence" value="ECO:0007669"/>
    <property type="project" value="UniProtKB-UniRule"/>
</dbReference>
<dbReference type="SUPFAM" id="SSF46689">
    <property type="entry name" value="Homeodomain-like"/>
    <property type="match status" value="1"/>
</dbReference>
<protein>
    <submittedName>
        <fullName evidence="4">TetR/AcrR family transcriptional regulator</fullName>
    </submittedName>
</protein>
<evidence type="ECO:0000313" key="5">
    <source>
        <dbReference type="Proteomes" id="UP001177943"/>
    </source>
</evidence>
<feature type="DNA-binding region" description="H-T-H motif" evidence="2">
    <location>
        <begin position="29"/>
        <end position="48"/>
    </location>
</feature>
<dbReference type="InterPro" id="IPR050624">
    <property type="entry name" value="HTH-type_Tx_Regulator"/>
</dbReference>
<dbReference type="Pfam" id="PF22604">
    <property type="entry name" value="TetR_HI_0893_C"/>
    <property type="match status" value="1"/>
</dbReference>
<dbReference type="Gene3D" id="1.10.357.10">
    <property type="entry name" value="Tetracycline Repressor, domain 2"/>
    <property type="match status" value="1"/>
</dbReference>
<keyword evidence="1 2" id="KW-0238">DNA-binding</keyword>
<dbReference type="EMBL" id="CP126084">
    <property type="protein sequence ID" value="WHX47012.1"/>
    <property type="molecule type" value="Genomic_DNA"/>
</dbReference>
<sequence>MRIRDENKVEAIYDATIQLVNEIGFAEASISKIAKKANVSAATIYIYHENKEDLLLKTYLKIKSKMSERMFQRLDKTRTVKEQFDSIIRNYVEFIVTFKEYFLFLEQIMTSPLPQRWCLDDTASLFQPIFEMYEMGKIQGLFKQQDVRMLIMYSILPIAKLAKAHLQNGTQFEDRQLNAAIGMSWDAIKL</sequence>
<dbReference type="InterPro" id="IPR054422">
    <property type="entry name" value="TetR-like_HI_0893_C"/>
</dbReference>
<dbReference type="PROSITE" id="PS50977">
    <property type="entry name" value="HTH_TETR_2"/>
    <property type="match status" value="1"/>
</dbReference>
<proteinExistence type="predicted"/>
<evidence type="ECO:0000259" key="3">
    <source>
        <dbReference type="PROSITE" id="PS50977"/>
    </source>
</evidence>